<dbReference type="GO" id="GO:0006643">
    <property type="term" value="P:membrane lipid metabolic process"/>
    <property type="evidence" value="ECO:0007669"/>
    <property type="project" value="TreeGrafter"/>
</dbReference>
<sequence length="417" mass="47840">MQEQVITIASPIFILLIIIEMFIAFRRGKSNFHFSDTINSMSLGMLSQITSAFLKLFLIGIYAWVAHNFALFKLPNAWWVWVAGLLVYDFLYYWLHRSGHEIAVLWAAHVVHHQSERYNLTTALRQTSSGPLLAWIFYLPLAILGVPIEMFIAISLIDLLYQFWVHTELIGKLGWFDRVFVSPSNHRVHHATNDIYLDKNYGGILILWDRLFGTFIEEMDEHKVVYGTRSPLRSWNPVKANIEVYQAIIRDAKRASNWTDKIRIWFKHPGWQPTDVAQQFPHAPFILHRPNFEPVLPTSWKCYCGAQFLLILSITTHFLAVDRTISFANCALYGFWLGAGLLILGGLTERRSNYLWLESIRLILTAGFVLFTGNWFGEFALPALGQGAVLFVTMSSLLSLVVLFKGANLNSNLQQKS</sequence>
<feature type="transmembrane region" description="Helical" evidence="7">
    <location>
        <begin position="5"/>
        <end position="25"/>
    </location>
</feature>
<dbReference type="GO" id="GO:0050479">
    <property type="term" value="F:glyceryl-ether monooxygenase activity"/>
    <property type="evidence" value="ECO:0007669"/>
    <property type="project" value="TreeGrafter"/>
</dbReference>
<feature type="transmembrane region" description="Helical" evidence="7">
    <location>
        <begin position="302"/>
        <end position="320"/>
    </location>
</feature>
<dbReference type="PANTHER" id="PTHR21624">
    <property type="entry name" value="STEROL DESATURASE-RELATED PROTEIN"/>
    <property type="match status" value="1"/>
</dbReference>
<evidence type="ECO:0000256" key="6">
    <source>
        <dbReference type="ARBA" id="ARBA00023136"/>
    </source>
</evidence>
<proteinExistence type="predicted"/>
<keyword evidence="3 7" id="KW-1133">Transmembrane helix</keyword>
<dbReference type="GO" id="GO:0005506">
    <property type="term" value="F:iron ion binding"/>
    <property type="evidence" value="ECO:0007669"/>
    <property type="project" value="InterPro"/>
</dbReference>
<dbReference type="AlphaFoldDB" id="A0A2S9H457"/>
<evidence type="ECO:0000256" key="3">
    <source>
        <dbReference type="ARBA" id="ARBA00022989"/>
    </source>
</evidence>
<dbReference type="InterPro" id="IPR051689">
    <property type="entry name" value="Sterol_desaturase/TMEM195"/>
</dbReference>
<dbReference type="Proteomes" id="UP000237839">
    <property type="component" value="Unassembled WGS sequence"/>
</dbReference>
<keyword evidence="2 7" id="KW-0812">Transmembrane</keyword>
<evidence type="ECO:0000256" key="5">
    <source>
        <dbReference type="ARBA" id="ARBA00023098"/>
    </source>
</evidence>
<protein>
    <submittedName>
        <fullName evidence="9">Fatty acid hydroxylase superfamily</fullName>
    </submittedName>
</protein>
<evidence type="ECO:0000256" key="1">
    <source>
        <dbReference type="ARBA" id="ARBA00004127"/>
    </source>
</evidence>
<keyword evidence="6 7" id="KW-0472">Membrane</keyword>
<feature type="transmembrane region" description="Helical" evidence="7">
    <location>
        <begin position="359"/>
        <end position="377"/>
    </location>
</feature>
<evidence type="ECO:0000256" key="2">
    <source>
        <dbReference type="ARBA" id="ARBA00022692"/>
    </source>
</evidence>
<dbReference type="PANTHER" id="PTHR21624:SF1">
    <property type="entry name" value="ALKYLGLYCEROL MONOOXYGENASE"/>
    <property type="match status" value="1"/>
</dbReference>
<dbReference type="GO" id="GO:0012505">
    <property type="term" value="C:endomembrane system"/>
    <property type="evidence" value="ECO:0007669"/>
    <property type="project" value="UniProtKB-SubCell"/>
</dbReference>
<feature type="transmembrane region" description="Helical" evidence="7">
    <location>
        <begin position="383"/>
        <end position="404"/>
    </location>
</feature>
<evidence type="ECO:0000259" key="8">
    <source>
        <dbReference type="Pfam" id="PF04116"/>
    </source>
</evidence>
<feature type="transmembrane region" description="Helical" evidence="7">
    <location>
        <begin position="326"/>
        <end position="347"/>
    </location>
</feature>
<evidence type="ECO:0000256" key="4">
    <source>
        <dbReference type="ARBA" id="ARBA00023002"/>
    </source>
</evidence>
<dbReference type="GO" id="GO:0008610">
    <property type="term" value="P:lipid biosynthetic process"/>
    <property type="evidence" value="ECO:0007669"/>
    <property type="project" value="InterPro"/>
</dbReference>
<dbReference type="GO" id="GO:0016020">
    <property type="term" value="C:membrane"/>
    <property type="evidence" value="ECO:0007669"/>
    <property type="project" value="GOC"/>
</dbReference>
<evidence type="ECO:0000313" key="9">
    <source>
        <dbReference type="EMBL" id="PRC94764.1"/>
    </source>
</evidence>
<feature type="transmembrane region" description="Helical" evidence="7">
    <location>
        <begin position="135"/>
        <end position="161"/>
    </location>
</feature>
<comment type="caution">
    <text evidence="9">The sequence shown here is derived from an EMBL/GenBank/DDBJ whole genome shotgun (WGS) entry which is preliminary data.</text>
</comment>
<organism evidence="9 10">
    <name type="scientific">Solimicrobium silvestre</name>
    <dbReference type="NCBI Taxonomy" id="2099400"/>
    <lineage>
        <taxon>Bacteria</taxon>
        <taxon>Pseudomonadati</taxon>
        <taxon>Pseudomonadota</taxon>
        <taxon>Betaproteobacteria</taxon>
        <taxon>Burkholderiales</taxon>
        <taxon>Oxalobacteraceae</taxon>
        <taxon>Solimicrobium</taxon>
    </lineage>
</organism>
<feature type="transmembrane region" description="Helical" evidence="7">
    <location>
        <begin position="45"/>
        <end position="65"/>
    </location>
</feature>
<keyword evidence="10" id="KW-1185">Reference proteome</keyword>
<feature type="transmembrane region" description="Helical" evidence="7">
    <location>
        <begin position="77"/>
        <end position="95"/>
    </location>
</feature>
<comment type="subcellular location">
    <subcellularLocation>
        <location evidence="1">Endomembrane system</location>
        <topology evidence="1">Multi-pass membrane protein</topology>
    </subcellularLocation>
</comment>
<feature type="domain" description="Fatty acid hydroxylase" evidence="8">
    <location>
        <begin position="81"/>
        <end position="214"/>
    </location>
</feature>
<gene>
    <name evidence="9" type="ORF">S2091_0767</name>
</gene>
<dbReference type="Pfam" id="PF04116">
    <property type="entry name" value="FA_hydroxylase"/>
    <property type="match status" value="1"/>
</dbReference>
<keyword evidence="5" id="KW-0443">Lipid metabolism</keyword>
<keyword evidence="4" id="KW-0560">Oxidoreductase</keyword>
<accession>A0A2S9H457</accession>
<reference evidence="9 10" key="1">
    <citation type="submission" date="2018-02" db="EMBL/GenBank/DDBJ databases">
        <title>Solimicrobium silvestre gen. nov., sp. nov., isolated from alpine forest soil.</title>
        <authorList>
            <person name="Margesin R."/>
            <person name="Albuquerque L."/>
            <person name="Zhang D.-C."/>
            <person name="Froufe H.J.C."/>
            <person name="Severino R."/>
            <person name="Roxo I."/>
            <person name="Egas C."/>
            <person name="Da Costa M.S."/>
        </authorList>
    </citation>
    <scope>NUCLEOTIDE SEQUENCE [LARGE SCALE GENOMIC DNA]</scope>
    <source>
        <strain evidence="9 10">S20-91</strain>
    </source>
</reference>
<dbReference type="OrthoDB" id="9770329at2"/>
<evidence type="ECO:0000256" key="7">
    <source>
        <dbReference type="SAM" id="Phobius"/>
    </source>
</evidence>
<name>A0A2S9H457_9BURK</name>
<dbReference type="InterPro" id="IPR006694">
    <property type="entry name" value="Fatty_acid_hydroxylase"/>
</dbReference>
<evidence type="ECO:0000313" key="10">
    <source>
        <dbReference type="Proteomes" id="UP000237839"/>
    </source>
</evidence>
<dbReference type="EMBL" id="PUGF01000002">
    <property type="protein sequence ID" value="PRC94764.1"/>
    <property type="molecule type" value="Genomic_DNA"/>
</dbReference>
<dbReference type="RefSeq" id="WP_105530462.1">
    <property type="nucleotide sequence ID" value="NZ_PUGF01000002.1"/>
</dbReference>